<dbReference type="RefSeq" id="WP_180499967.1">
    <property type="nucleotide sequence ID" value="NZ_CAIJCS010000019.1"/>
</dbReference>
<dbReference type="GO" id="GO:0009368">
    <property type="term" value="C:endopeptidase Clp complex"/>
    <property type="evidence" value="ECO:0007669"/>
    <property type="project" value="TreeGrafter"/>
</dbReference>
<keyword evidence="2" id="KW-0963">Cytoplasm</keyword>
<evidence type="ECO:0000256" key="2">
    <source>
        <dbReference type="ARBA" id="ARBA00022490"/>
    </source>
</evidence>
<protein>
    <recommendedName>
        <fullName evidence="6">ATP-dependent Clp protease proteolytic subunit</fullName>
    </recommendedName>
</protein>
<sequence length="255" mass="28254">MNLVRLTNDKRADVYLYDEIVSSESSFGYETVSLEIANLPESVEEIVVHINSYGGEVKEGIAIYNALKDRNAKVTTIAEGFACSIASVIFCAGDDRIVSDLSMLMIHNAWTVAIGDADELTQAAEGVRKISETTKQAYRSVCNLSDDDLKAMLDAETWLTPEESLECGFATAIKETKTTAETAYQSVQQRMQALIFKGLASEDDANTEILNKLDYIVGLLEDDDEEDDEPETDDPNAAINERLKRQHMMEFLKGV</sequence>
<dbReference type="SUPFAM" id="SSF52096">
    <property type="entry name" value="ClpP/crotonase"/>
    <property type="match status" value="1"/>
</dbReference>
<dbReference type="InterPro" id="IPR023562">
    <property type="entry name" value="ClpP/TepA"/>
</dbReference>
<dbReference type="PRINTS" id="PR00127">
    <property type="entry name" value="CLPPROTEASEP"/>
</dbReference>
<keyword evidence="8" id="KW-1185">Reference proteome</keyword>
<dbReference type="Pfam" id="PF00574">
    <property type="entry name" value="CLP_protease"/>
    <property type="match status" value="1"/>
</dbReference>
<dbReference type="InterPro" id="IPR001907">
    <property type="entry name" value="ClpP"/>
</dbReference>
<comment type="caution">
    <text evidence="7">The sequence shown here is derived from an EMBL/GenBank/DDBJ whole genome shotgun (WGS) entry which is preliminary data.</text>
</comment>
<evidence type="ECO:0000313" key="8">
    <source>
        <dbReference type="Proteomes" id="UP000586454"/>
    </source>
</evidence>
<dbReference type="GO" id="GO:0051117">
    <property type="term" value="F:ATPase binding"/>
    <property type="evidence" value="ECO:0007669"/>
    <property type="project" value="TreeGrafter"/>
</dbReference>
<evidence type="ECO:0000256" key="1">
    <source>
        <dbReference type="ARBA" id="ARBA00007039"/>
    </source>
</evidence>
<organism evidence="7 8">
    <name type="scientific">Aedoeadaptatus nemausensis</name>
    <dbReference type="NCBI Taxonomy" id="2582829"/>
    <lineage>
        <taxon>Bacteria</taxon>
        <taxon>Bacillati</taxon>
        <taxon>Bacillota</taxon>
        <taxon>Tissierellia</taxon>
        <taxon>Tissierellales</taxon>
        <taxon>Peptoniphilaceae</taxon>
        <taxon>Aedoeadaptatus</taxon>
    </lineage>
</organism>
<evidence type="ECO:0000256" key="3">
    <source>
        <dbReference type="ARBA" id="ARBA00022670"/>
    </source>
</evidence>
<dbReference type="InterPro" id="IPR029045">
    <property type="entry name" value="ClpP/crotonase-like_dom_sf"/>
</dbReference>
<dbReference type="NCBIfam" id="NF045542">
    <property type="entry name" value="Clp_rel_HeadMat"/>
    <property type="match status" value="1"/>
</dbReference>
<keyword evidence="4 7" id="KW-0378">Hydrolase</keyword>
<dbReference type="AlphaFoldDB" id="A0A6V6Y4C7"/>
<evidence type="ECO:0000256" key="4">
    <source>
        <dbReference type="ARBA" id="ARBA00022801"/>
    </source>
</evidence>
<dbReference type="PANTHER" id="PTHR10381:SF70">
    <property type="entry name" value="ATP-DEPENDENT CLP PROTEASE PROTEOLYTIC SUBUNIT"/>
    <property type="match status" value="1"/>
</dbReference>
<comment type="similarity">
    <text evidence="1 6">Belongs to the peptidase S14 family.</text>
</comment>
<dbReference type="Gene3D" id="3.90.226.10">
    <property type="entry name" value="2-enoyl-CoA Hydratase, Chain A, domain 1"/>
    <property type="match status" value="1"/>
</dbReference>
<evidence type="ECO:0000256" key="6">
    <source>
        <dbReference type="RuleBase" id="RU003567"/>
    </source>
</evidence>
<dbReference type="Proteomes" id="UP000586454">
    <property type="component" value="Unassembled WGS sequence"/>
</dbReference>
<evidence type="ECO:0000313" key="7">
    <source>
        <dbReference type="EMBL" id="CAC9931690.1"/>
    </source>
</evidence>
<gene>
    <name evidence="7" type="primary">clpP</name>
    <name evidence="7" type="ORF">PEPNEM18_01045</name>
</gene>
<dbReference type="GO" id="GO:0004252">
    <property type="term" value="F:serine-type endopeptidase activity"/>
    <property type="evidence" value="ECO:0007669"/>
    <property type="project" value="InterPro"/>
</dbReference>
<keyword evidence="3 7" id="KW-0645">Protease</keyword>
<accession>A0A6V6Y4C7</accession>
<name>A0A6V6Y4C7_9FIRM</name>
<dbReference type="EMBL" id="CAIJCS010000019">
    <property type="protein sequence ID" value="CAC9931690.1"/>
    <property type="molecule type" value="Genomic_DNA"/>
</dbReference>
<dbReference type="CDD" id="cd07016">
    <property type="entry name" value="S14_ClpP_1"/>
    <property type="match status" value="1"/>
</dbReference>
<keyword evidence="5" id="KW-0720">Serine protease</keyword>
<dbReference type="PANTHER" id="PTHR10381">
    <property type="entry name" value="ATP-DEPENDENT CLP PROTEASE PROTEOLYTIC SUBUNIT"/>
    <property type="match status" value="1"/>
</dbReference>
<evidence type="ECO:0000256" key="5">
    <source>
        <dbReference type="ARBA" id="ARBA00022825"/>
    </source>
</evidence>
<dbReference type="GO" id="GO:0004176">
    <property type="term" value="F:ATP-dependent peptidase activity"/>
    <property type="evidence" value="ECO:0007669"/>
    <property type="project" value="InterPro"/>
</dbReference>
<proteinExistence type="inferred from homology"/>
<reference evidence="7 8" key="1">
    <citation type="submission" date="2020-06" db="EMBL/GenBank/DDBJ databases">
        <authorList>
            <person name="Criscuolo A."/>
        </authorList>
    </citation>
    <scope>NUCLEOTIDE SEQUENCE [LARGE SCALE GENOMIC DNA]</scope>
    <source>
        <strain evidence="7">1804121828</strain>
    </source>
</reference>
<dbReference type="GO" id="GO:0006515">
    <property type="term" value="P:protein quality control for misfolded or incompletely synthesized proteins"/>
    <property type="evidence" value="ECO:0007669"/>
    <property type="project" value="TreeGrafter"/>
</dbReference>